<comment type="caution">
    <text evidence="1">The sequence shown here is derived from an EMBL/GenBank/DDBJ whole genome shotgun (WGS) entry which is preliminary data.</text>
</comment>
<reference evidence="1" key="1">
    <citation type="journal article" date="2019" name="Sci. Rep.">
        <title>Draft genome of Tanacetum cinerariifolium, the natural source of mosquito coil.</title>
        <authorList>
            <person name="Yamashiro T."/>
            <person name="Shiraishi A."/>
            <person name="Satake H."/>
            <person name="Nakayama K."/>
        </authorList>
    </citation>
    <scope>NUCLEOTIDE SEQUENCE</scope>
</reference>
<keyword evidence="1" id="KW-0695">RNA-directed DNA polymerase</keyword>
<keyword evidence="1" id="KW-0548">Nucleotidyltransferase</keyword>
<evidence type="ECO:0000313" key="1">
    <source>
        <dbReference type="EMBL" id="GFA33727.1"/>
    </source>
</evidence>
<dbReference type="AlphaFoldDB" id="A0A699JFJ6"/>
<accession>A0A699JFJ6</accession>
<organism evidence="1">
    <name type="scientific">Tanacetum cinerariifolium</name>
    <name type="common">Dalmatian daisy</name>
    <name type="synonym">Chrysanthemum cinerariifolium</name>
    <dbReference type="NCBI Taxonomy" id="118510"/>
    <lineage>
        <taxon>Eukaryota</taxon>
        <taxon>Viridiplantae</taxon>
        <taxon>Streptophyta</taxon>
        <taxon>Embryophyta</taxon>
        <taxon>Tracheophyta</taxon>
        <taxon>Spermatophyta</taxon>
        <taxon>Magnoliopsida</taxon>
        <taxon>eudicotyledons</taxon>
        <taxon>Gunneridae</taxon>
        <taxon>Pentapetalae</taxon>
        <taxon>asterids</taxon>
        <taxon>campanulids</taxon>
        <taxon>Asterales</taxon>
        <taxon>Asteraceae</taxon>
        <taxon>Asteroideae</taxon>
        <taxon>Anthemideae</taxon>
        <taxon>Anthemidinae</taxon>
        <taxon>Tanacetum</taxon>
    </lineage>
</organism>
<gene>
    <name evidence="1" type="ORF">Tci_605699</name>
</gene>
<keyword evidence="1" id="KW-0808">Transferase</keyword>
<sequence length="217" mass="25116">MKFLTFNNDLMNRFMRRVIKDLLRACPHHGFTELHKLDTFYNALNPADQDSLNSATPPAFVKAVEEIYITCGGAHPYYQCLATDGNTFLEFWDNIQGYVSTAAVNYNQEYLLNHDPTKEMDSILEDSIDEDNLADPNDNLFYTMPEMFTDEHTLDYSSPPIYDDFDDDLVESESDNEYAYNDLFDSKEDKIKETKLLIDELDPLRSSGFFPPLEYDS</sequence>
<feature type="non-terminal residue" evidence="1">
    <location>
        <position position="217"/>
    </location>
</feature>
<name>A0A699JFJ6_TANCI</name>
<proteinExistence type="predicted"/>
<protein>
    <submittedName>
        <fullName evidence="1">Reverse transcriptase domain-containing protein</fullName>
    </submittedName>
</protein>
<dbReference type="GO" id="GO:0003964">
    <property type="term" value="F:RNA-directed DNA polymerase activity"/>
    <property type="evidence" value="ECO:0007669"/>
    <property type="project" value="UniProtKB-KW"/>
</dbReference>
<dbReference type="EMBL" id="BKCJ010406788">
    <property type="protein sequence ID" value="GFA33727.1"/>
    <property type="molecule type" value="Genomic_DNA"/>
</dbReference>